<evidence type="ECO:0000256" key="3">
    <source>
        <dbReference type="PIRSR" id="PIRSR000615-3"/>
    </source>
</evidence>
<dbReference type="PROSITE" id="PS50011">
    <property type="entry name" value="PROTEIN_KINASE_DOM"/>
    <property type="match status" value="1"/>
</dbReference>
<gene>
    <name evidence="6" type="ORF">EVEC_LOCUS9191</name>
</gene>
<feature type="binding site" evidence="2">
    <location>
        <begin position="27"/>
        <end position="34"/>
    </location>
    <ligand>
        <name>ATP</name>
        <dbReference type="ChEBI" id="CHEBI:30616"/>
    </ligand>
</feature>
<dbReference type="GO" id="GO:0004714">
    <property type="term" value="F:transmembrane receptor protein tyrosine kinase activity"/>
    <property type="evidence" value="ECO:0007669"/>
    <property type="project" value="TreeGrafter"/>
</dbReference>
<dbReference type="GO" id="GO:0005886">
    <property type="term" value="C:plasma membrane"/>
    <property type="evidence" value="ECO:0007669"/>
    <property type="project" value="TreeGrafter"/>
</dbReference>
<dbReference type="PROSITE" id="PS00109">
    <property type="entry name" value="PROTEIN_KINASE_TYR"/>
    <property type="match status" value="1"/>
</dbReference>
<reference evidence="6 7" key="2">
    <citation type="submission" date="2018-10" db="EMBL/GenBank/DDBJ databases">
        <authorList>
            <consortium name="Pathogen Informatics"/>
        </authorList>
    </citation>
    <scope>NUCLEOTIDE SEQUENCE [LARGE SCALE GENOMIC DNA]</scope>
</reference>
<name>A0A0N4VG97_ENTVE</name>
<dbReference type="InterPro" id="IPR001245">
    <property type="entry name" value="Ser-Thr/Tyr_kinase_cat_dom"/>
</dbReference>
<dbReference type="Gene3D" id="3.30.200.20">
    <property type="entry name" value="Phosphorylase Kinase, domain 1"/>
    <property type="match status" value="1"/>
</dbReference>
<dbReference type="AlphaFoldDB" id="A0A0N4VG97"/>
<feature type="active site" description="Proton acceptor" evidence="1">
    <location>
        <position position="187"/>
    </location>
</feature>
<feature type="binding site" evidence="2">
    <location>
        <begin position="116"/>
        <end position="122"/>
    </location>
    <ligand>
        <name>ATP</name>
        <dbReference type="ChEBI" id="CHEBI:30616"/>
    </ligand>
</feature>
<dbReference type="InterPro" id="IPR000719">
    <property type="entry name" value="Prot_kinase_dom"/>
</dbReference>
<evidence type="ECO:0000313" key="6">
    <source>
        <dbReference type="EMBL" id="VDD94440.1"/>
    </source>
</evidence>
<organism evidence="8">
    <name type="scientific">Enterobius vermicularis</name>
    <name type="common">Human pinworm</name>
    <dbReference type="NCBI Taxonomy" id="51028"/>
    <lineage>
        <taxon>Eukaryota</taxon>
        <taxon>Metazoa</taxon>
        <taxon>Ecdysozoa</taxon>
        <taxon>Nematoda</taxon>
        <taxon>Chromadorea</taxon>
        <taxon>Rhabditida</taxon>
        <taxon>Spirurina</taxon>
        <taxon>Oxyuridomorpha</taxon>
        <taxon>Oxyuroidea</taxon>
        <taxon>Oxyuridae</taxon>
        <taxon>Enterobius</taxon>
    </lineage>
</organism>
<feature type="binding site" evidence="2">
    <location>
        <position position="191"/>
    </location>
    <ligand>
        <name>ATP</name>
        <dbReference type="ChEBI" id="CHEBI:30616"/>
    </ligand>
</feature>
<dbReference type="CDD" id="cd00192">
    <property type="entry name" value="PTKc"/>
    <property type="match status" value="1"/>
</dbReference>
<evidence type="ECO:0000256" key="4">
    <source>
        <dbReference type="PIRSR" id="PIRSR000615-4"/>
    </source>
</evidence>
<dbReference type="InterPro" id="IPR050122">
    <property type="entry name" value="RTK"/>
</dbReference>
<dbReference type="STRING" id="51028.A0A0N4VG97"/>
<evidence type="ECO:0000259" key="5">
    <source>
        <dbReference type="PROSITE" id="PS50011"/>
    </source>
</evidence>
<keyword evidence="3" id="KW-0460">Magnesium</keyword>
<dbReference type="SUPFAM" id="SSF56112">
    <property type="entry name" value="Protein kinase-like (PK-like)"/>
    <property type="match status" value="1"/>
</dbReference>
<keyword evidence="7" id="KW-1185">Reference proteome</keyword>
<dbReference type="GO" id="GO:0007169">
    <property type="term" value="P:cell surface receptor protein tyrosine kinase signaling pathway"/>
    <property type="evidence" value="ECO:0007669"/>
    <property type="project" value="TreeGrafter"/>
</dbReference>
<dbReference type="Proteomes" id="UP000274131">
    <property type="component" value="Unassembled WGS sequence"/>
</dbReference>
<dbReference type="PIRSF" id="PIRSF000615">
    <property type="entry name" value="TyrPK_CSF1-R"/>
    <property type="match status" value="1"/>
</dbReference>
<sequence>MTLVNLREDLWELERRNLILYEDKKLGSGAFGAVYMGKLIGLAKGHKDAQSTLGVNLMRAENCDVAVKMLPEYADEMSKSEFLKEIALMKTLGYHERLVNMLACITETEPYCLIVEYCSDGDLLHFLRERCKYMLKLTDVGVNYDNPQSEEEFDVDMIVTLKQLLMFAVQISYGLEYLSQKGFIHRDVAARNVLVHERVNAKIGDFGLCRYIYAESANYKAKGGRLPVKWMSPEAIKFYEFTTKSDVWSFGILMFEIITLGGSPYPGIQPDDMMEYLESGGRMERPDNCPEDYYEVMKNCWHHDPQCRPEFEVIRQKLAAQLEEVTDEYSYLKLDSQRDYYNVPYGDVQVTSIFELNLLLKILIANG</sequence>
<dbReference type="WBParaSite" id="EVEC_0000979401-mRNA-1">
    <property type="protein sequence ID" value="EVEC_0000979401-mRNA-1"/>
    <property type="gene ID" value="EVEC_0000979401"/>
</dbReference>
<feature type="site" description="Important for interaction with phosphotyrosine-binding proteins" evidence="4">
    <location>
        <position position="331"/>
    </location>
</feature>
<keyword evidence="3" id="KW-0479">Metal-binding</keyword>
<dbReference type="InterPro" id="IPR020635">
    <property type="entry name" value="Tyr_kinase_cat_dom"/>
</dbReference>
<dbReference type="SMART" id="SM00219">
    <property type="entry name" value="TyrKc"/>
    <property type="match status" value="1"/>
</dbReference>
<dbReference type="Gene3D" id="1.10.510.10">
    <property type="entry name" value="Transferase(Phosphotransferase) domain 1"/>
    <property type="match status" value="1"/>
</dbReference>
<dbReference type="EMBL" id="UXUI01009876">
    <property type="protein sequence ID" value="VDD94440.1"/>
    <property type="molecule type" value="Genomic_DNA"/>
</dbReference>
<dbReference type="GO" id="GO:0043235">
    <property type="term" value="C:receptor complex"/>
    <property type="evidence" value="ECO:0007669"/>
    <property type="project" value="TreeGrafter"/>
</dbReference>
<evidence type="ECO:0000313" key="8">
    <source>
        <dbReference type="WBParaSite" id="EVEC_0000979401-mRNA-1"/>
    </source>
</evidence>
<feature type="binding site" evidence="3">
    <location>
        <position position="205"/>
    </location>
    <ligand>
        <name>Mg(2+)</name>
        <dbReference type="ChEBI" id="CHEBI:18420"/>
    </ligand>
</feature>
<evidence type="ECO:0000256" key="2">
    <source>
        <dbReference type="PIRSR" id="PIRSR000615-2"/>
    </source>
</evidence>
<keyword evidence="2" id="KW-0067">ATP-binding</keyword>
<dbReference type="PRINTS" id="PR00109">
    <property type="entry name" value="TYRKINASE"/>
</dbReference>
<keyword evidence="2" id="KW-0547">Nucleotide-binding</keyword>
<dbReference type="Pfam" id="PF07714">
    <property type="entry name" value="PK_Tyr_Ser-Thr"/>
    <property type="match status" value="1"/>
</dbReference>
<feature type="binding site" evidence="3">
    <location>
        <position position="192"/>
    </location>
    <ligand>
        <name>Mg(2+)</name>
        <dbReference type="ChEBI" id="CHEBI:18420"/>
    </ligand>
</feature>
<accession>A0A0N4VG97</accession>
<dbReference type="PANTHER" id="PTHR24416">
    <property type="entry name" value="TYROSINE-PROTEIN KINASE RECEPTOR"/>
    <property type="match status" value="1"/>
</dbReference>
<feature type="binding site" evidence="2">
    <location>
        <position position="68"/>
    </location>
    <ligand>
        <name>ATP</name>
        <dbReference type="ChEBI" id="CHEBI:30616"/>
    </ligand>
</feature>
<dbReference type="GO" id="GO:0046872">
    <property type="term" value="F:metal ion binding"/>
    <property type="evidence" value="ECO:0007669"/>
    <property type="project" value="UniProtKB-KW"/>
</dbReference>
<proteinExistence type="predicted"/>
<evidence type="ECO:0000313" key="7">
    <source>
        <dbReference type="Proteomes" id="UP000274131"/>
    </source>
</evidence>
<dbReference type="FunFam" id="1.10.510.10:FF:000994">
    <property type="entry name" value="Hypoxia Inhibited Receptor tyrosine kinase"/>
    <property type="match status" value="1"/>
</dbReference>
<dbReference type="PANTHER" id="PTHR24416:SF583">
    <property type="entry name" value="RECEPTOR PROTEIN-TYROSINE KINASE"/>
    <property type="match status" value="1"/>
</dbReference>
<dbReference type="OrthoDB" id="3256376at2759"/>
<dbReference type="GO" id="GO:0005524">
    <property type="term" value="F:ATP binding"/>
    <property type="evidence" value="ECO:0007669"/>
    <property type="project" value="UniProtKB-KW"/>
</dbReference>
<feature type="domain" description="Protein kinase" evidence="5">
    <location>
        <begin position="20"/>
        <end position="332"/>
    </location>
</feature>
<evidence type="ECO:0000256" key="1">
    <source>
        <dbReference type="PIRSR" id="PIRSR000615-1"/>
    </source>
</evidence>
<reference evidence="8" key="1">
    <citation type="submission" date="2017-02" db="UniProtKB">
        <authorList>
            <consortium name="WormBaseParasite"/>
        </authorList>
    </citation>
    <scope>IDENTIFICATION</scope>
</reference>
<dbReference type="InterPro" id="IPR008266">
    <property type="entry name" value="Tyr_kinase_AS"/>
</dbReference>
<dbReference type="InterPro" id="IPR011009">
    <property type="entry name" value="Kinase-like_dom_sf"/>
</dbReference>
<protein>
    <submittedName>
        <fullName evidence="8">Protein kinase domain-containing protein</fullName>
    </submittedName>
</protein>